<sequence length="248" mass="25798">MTEAEIIARLEQADPVRLAMALLAPASARGRLLSLYALNDALAQTALAAREPLAAQMRVRWWIDRLSALEREAPPPHDLLGALWAAWGPQAAALAPLAEARMHDAAREPFASIAAVQDYADATGGALMTAAAGVLGVPPSAALRAQGRGAALTAWLRARPALQGLGLGLSDPGPESLQALASRARQAFAEAAALRRTVPRAAAPVLFAGVGVQGALAAAEKGRDAPLPSDFARRAALARLALTGRWWI</sequence>
<evidence type="ECO:0000313" key="1">
    <source>
        <dbReference type="EMBL" id="ARJ68386.1"/>
    </source>
</evidence>
<dbReference type="KEGG" id="pcon:B0A89_00675"/>
<dbReference type="AlphaFoldDB" id="A0A1W6CU81"/>
<gene>
    <name evidence="1" type="ORF">B0A89_00675</name>
</gene>
<dbReference type="SUPFAM" id="SSF48576">
    <property type="entry name" value="Terpenoid synthases"/>
    <property type="match status" value="1"/>
</dbReference>
<dbReference type="InterPro" id="IPR008949">
    <property type="entry name" value="Isoprenoid_synthase_dom_sf"/>
</dbReference>
<dbReference type="RefSeq" id="WP_085376494.1">
    <property type="nucleotide sequence ID" value="NZ_CP020612.1"/>
</dbReference>
<dbReference type="Gene3D" id="1.10.600.10">
    <property type="entry name" value="Farnesyl Diphosphate Synthase"/>
    <property type="match status" value="1"/>
</dbReference>
<reference evidence="1 2" key="1">
    <citation type="submission" date="2017-03" db="EMBL/GenBank/DDBJ databases">
        <title>Genome sequence of Paracoccus contaminans isolated from a water microcosm.</title>
        <authorList>
            <person name="Aurass P."/>
            <person name="Karste S."/>
            <person name="Trost E."/>
            <person name="Glaeser S.P."/>
            <person name="Kaempfer P."/>
            <person name="Flieger A."/>
        </authorList>
    </citation>
    <scope>NUCLEOTIDE SEQUENCE [LARGE SCALE GENOMIC DNA]</scope>
    <source>
        <strain evidence="2">RKI 16-01929T\LMG 29738T\CCM 8701T\CIP 111112T</strain>
    </source>
</reference>
<dbReference type="EMBL" id="CP020612">
    <property type="protein sequence ID" value="ARJ68386.1"/>
    <property type="molecule type" value="Genomic_DNA"/>
</dbReference>
<dbReference type="Proteomes" id="UP000193017">
    <property type="component" value="Chromosome"/>
</dbReference>
<evidence type="ECO:0000313" key="2">
    <source>
        <dbReference type="Proteomes" id="UP000193017"/>
    </source>
</evidence>
<keyword evidence="2" id="KW-1185">Reference proteome</keyword>
<evidence type="ECO:0008006" key="3">
    <source>
        <dbReference type="Google" id="ProtNLM"/>
    </source>
</evidence>
<dbReference type="Pfam" id="PF00494">
    <property type="entry name" value="SQS_PSY"/>
    <property type="match status" value="1"/>
</dbReference>
<dbReference type="OrthoDB" id="9814909at2"/>
<name>A0A1W6CU81_9RHOB</name>
<dbReference type="InterPro" id="IPR002060">
    <property type="entry name" value="Squ/phyt_synthse"/>
</dbReference>
<dbReference type="STRING" id="1945662.B0A89_00675"/>
<proteinExistence type="predicted"/>
<accession>A0A1W6CU81</accession>
<protein>
    <recommendedName>
        <fullName evidence="3">Phytoene synthase</fullName>
    </recommendedName>
</protein>
<organism evidence="1 2">
    <name type="scientific">Paracoccus contaminans</name>
    <dbReference type="NCBI Taxonomy" id="1945662"/>
    <lineage>
        <taxon>Bacteria</taxon>
        <taxon>Pseudomonadati</taxon>
        <taxon>Pseudomonadota</taxon>
        <taxon>Alphaproteobacteria</taxon>
        <taxon>Rhodobacterales</taxon>
        <taxon>Paracoccaceae</taxon>
        <taxon>Paracoccus</taxon>
    </lineage>
</organism>